<dbReference type="Pfam" id="PF02518">
    <property type="entry name" value="HATPase_c"/>
    <property type="match status" value="1"/>
</dbReference>
<dbReference type="OrthoDB" id="9760839at2"/>
<accession>A0A1M5YQ24</accession>
<dbReference type="Proteomes" id="UP000290037">
    <property type="component" value="Unassembled WGS sequence"/>
</dbReference>
<dbReference type="SUPFAM" id="SSF55874">
    <property type="entry name" value="ATPase domain of HSP90 chaperone/DNA topoisomerase II/histidine kinase"/>
    <property type="match status" value="1"/>
</dbReference>
<evidence type="ECO:0000256" key="1">
    <source>
        <dbReference type="ARBA" id="ARBA00000085"/>
    </source>
</evidence>
<dbReference type="Gene3D" id="3.30.565.10">
    <property type="entry name" value="Histidine kinase-like ATPase, C-terminal domain"/>
    <property type="match status" value="1"/>
</dbReference>
<reference evidence="11" key="2">
    <citation type="submission" date="2016-11" db="EMBL/GenBank/DDBJ databases">
        <authorList>
            <person name="Varghese N."/>
            <person name="Submissions S."/>
        </authorList>
    </citation>
    <scope>NUCLEOTIDE SEQUENCE [LARGE SCALE GENOMIC DNA]</scope>
    <source>
        <strain evidence="11">DSM 19859</strain>
    </source>
</reference>
<dbReference type="InterPro" id="IPR003594">
    <property type="entry name" value="HATPase_dom"/>
</dbReference>
<proteinExistence type="predicted"/>
<keyword evidence="7" id="KW-1133">Transmembrane helix</keyword>
<dbReference type="RefSeq" id="WP_072983060.1">
    <property type="nucleotide sequence ID" value="NZ_FQXT01000004.1"/>
</dbReference>
<dbReference type="CDD" id="cd16917">
    <property type="entry name" value="HATPase_UhpB-NarQ-NarX-like"/>
    <property type="match status" value="1"/>
</dbReference>
<dbReference type="Proteomes" id="UP000184240">
    <property type="component" value="Unassembled WGS sequence"/>
</dbReference>
<dbReference type="PANTHER" id="PTHR24421:SF10">
    <property type="entry name" value="NITRATE_NITRITE SENSOR PROTEIN NARQ"/>
    <property type="match status" value="1"/>
</dbReference>
<dbReference type="InterPro" id="IPR036890">
    <property type="entry name" value="HATPase_C_sf"/>
</dbReference>
<feature type="coiled-coil region" evidence="6">
    <location>
        <begin position="35"/>
        <end position="66"/>
    </location>
</feature>
<sequence>MDQDTQLLVILVVLLVLFLLAVIIFVLFSVFMKRKNSLLREQIEAEKRYERAIAETQIEIREETLRNISWELHDNIGQLLTLAKIKAQNIEDGEDMLEVAETIGTGLNELRALSKSINPEAINGQSLLKSLENEVARFNRLKFLSATYDLIGDPVQLNPKAEIILFRIVQEFMSNTMKHSKASKLQIRVQFKADALEITALDDGVGFDAEKLLERGIGLSNIDKRAQLIGAQARISSIPGAGTQLKLYYPLD</sequence>
<evidence type="ECO:0000313" key="9">
    <source>
        <dbReference type="EMBL" id="RXG29390.1"/>
    </source>
</evidence>
<keyword evidence="7" id="KW-0472">Membrane</keyword>
<dbReference type="PROSITE" id="PS50109">
    <property type="entry name" value="HIS_KIN"/>
    <property type="match status" value="1"/>
</dbReference>
<organism evidence="10 11">
    <name type="scientific">Leeuwenhoekiella palythoae</name>
    <dbReference type="NCBI Taxonomy" id="573501"/>
    <lineage>
        <taxon>Bacteria</taxon>
        <taxon>Pseudomonadati</taxon>
        <taxon>Bacteroidota</taxon>
        <taxon>Flavobacteriia</taxon>
        <taxon>Flavobacteriales</taxon>
        <taxon>Flavobacteriaceae</taxon>
        <taxon>Leeuwenhoekiella</taxon>
    </lineage>
</organism>
<dbReference type="InterPro" id="IPR005467">
    <property type="entry name" value="His_kinase_dom"/>
</dbReference>
<evidence type="ECO:0000313" key="10">
    <source>
        <dbReference type="EMBL" id="SHI14000.1"/>
    </source>
</evidence>
<dbReference type="GO" id="GO:0004673">
    <property type="term" value="F:protein histidine kinase activity"/>
    <property type="evidence" value="ECO:0007669"/>
    <property type="project" value="UniProtKB-EC"/>
</dbReference>
<dbReference type="EMBL" id="FQXT01000004">
    <property type="protein sequence ID" value="SHI14000.1"/>
    <property type="molecule type" value="Genomic_DNA"/>
</dbReference>
<reference evidence="10" key="1">
    <citation type="submission" date="2016-11" db="EMBL/GenBank/DDBJ databases">
        <authorList>
            <person name="Jaros S."/>
            <person name="Januszkiewicz K."/>
            <person name="Wedrychowicz H."/>
        </authorList>
    </citation>
    <scope>NUCLEOTIDE SEQUENCE [LARGE SCALE GENOMIC DNA]</scope>
    <source>
        <strain evidence="10">DSM 19859</strain>
    </source>
</reference>
<keyword evidence="6" id="KW-0175">Coiled coil</keyword>
<dbReference type="STRING" id="573501.SAMN04487999_2212"/>
<feature type="transmembrane region" description="Helical" evidence="7">
    <location>
        <begin position="6"/>
        <end position="31"/>
    </location>
</feature>
<keyword evidence="12" id="KW-1185">Reference proteome</keyword>
<evidence type="ECO:0000313" key="12">
    <source>
        <dbReference type="Proteomes" id="UP000290037"/>
    </source>
</evidence>
<evidence type="ECO:0000256" key="3">
    <source>
        <dbReference type="ARBA" id="ARBA00022679"/>
    </source>
</evidence>
<keyword evidence="4 10" id="KW-0418">Kinase</keyword>
<dbReference type="GO" id="GO:0000160">
    <property type="term" value="P:phosphorelay signal transduction system"/>
    <property type="evidence" value="ECO:0007669"/>
    <property type="project" value="UniProtKB-KW"/>
</dbReference>
<dbReference type="AlphaFoldDB" id="A0A1M5YQ24"/>
<evidence type="ECO:0000256" key="7">
    <source>
        <dbReference type="SAM" id="Phobius"/>
    </source>
</evidence>
<keyword evidence="3" id="KW-0808">Transferase</keyword>
<keyword evidence="7" id="KW-0812">Transmembrane</keyword>
<evidence type="ECO:0000256" key="5">
    <source>
        <dbReference type="ARBA" id="ARBA00023012"/>
    </source>
</evidence>
<dbReference type="EC" id="2.7.13.3" evidence="2"/>
<dbReference type="PANTHER" id="PTHR24421">
    <property type="entry name" value="NITRATE/NITRITE SENSOR PROTEIN NARX-RELATED"/>
    <property type="match status" value="1"/>
</dbReference>
<evidence type="ECO:0000313" key="11">
    <source>
        <dbReference type="Proteomes" id="UP000184240"/>
    </source>
</evidence>
<keyword evidence="5" id="KW-0902">Two-component regulatory system</keyword>
<evidence type="ECO:0000256" key="2">
    <source>
        <dbReference type="ARBA" id="ARBA00012438"/>
    </source>
</evidence>
<dbReference type="EMBL" id="QOVN01000003">
    <property type="protein sequence ID" value="RXG29390.1"/>
    <property type="molecule type" value="Genomic_DNA"/>
</dbReference>
<name>A0A1M5YQ24_9FLAO</name>
<protein>
    <recommendedName>
        <fullName evidence="2">histidine kinase</fullName>
        <ecNumber evidence="2">2.7.13.3</ecNumber>
    </recommendedName>
</protein>
<dbReference type="InterPro" id="IPR050482">
    <property type="entry name" value="Sensor_HK_TwoCompSys"/>
</dbReference>
<gene>
    <name evidence="9" type="ORF">DSM01_1488</name>
    <name evidence="10" type="ORF">SAMN04487999_2212</name>
</gene>
<feature type="domain" description="Histidine kinase" evidence="8">
    <location>
        <begin position="67"/>
        <end position="252"/>
    </location>
</feature>
<evidence type="ECO:0000256" key="6">
    <source>
        <dbReference type="SAM" id="Coils"/>
    </source>
</evidence>
<evidence type="ECO:0000259" key="8">
    <source>
        <dbReference type="PROSITE" id="PS50109"/>
    </source>
</evidence>
<reference evidence="9 12" key="3">
    <citation type="submission" date="2018-07" db="EMBL/GenBank/DDBJ databases">
        <title>Leeuwenhoekiella genomics.</title>
        <authorList>
            <person name="Tahon G."/>
            <person name="Willems A."/>
        </authorList>
    </citation>
    <scope>NUCLEOTIDE SEQUENCE [LARGE SCALE GENOMIC DNA]</scope>
    <source>
        <strain evidence="9 12">LMG 24856</strain>
    </source>
</reference>
<comment type="catalytic activity">
    <reaction evidence="1">
        <text>ATP + protein L-histidine = ADP + protein N-phospho-L-histidine.</text>
        <dbReference type="EC" id="2.7.13.3"/>
    </reaction>
</comment>
<evidence type="ECO:0000256" key="4">
    <source>
        <dbReference type="ARBA" id="ARBA00022777"/>
    </source>
</evidence>